<proteinExistence type="predicted"/>
<feature type="coiled-coil region" evidence="1">
    <location>
        <begin position="74"/>
        <end position="115"/>
    </location>
</feature>
<gene>
    <name evidence="2" type="ORF">LCGC14_1272750</name>
</gene>
<protein>
    <recommendedName>
        <fullName evidence="3">Helix-turn-helix domain-containing protein</fullName>
    </recommendedName>
</protein>
<evidence type="ECO:0000256" key="1">
    <source>
        <dbReference type="SAM" id="Coils"/>
    </source>
</evidence>
<evidence type="ECO:0008006" key="3">
    <source>
        <dbReference type="Google" id="ProtNLM"/>
    </source>
</evidence>
<comment type="caution">
    <text evidence="2">The sequence shown here is derived from an EMBL/GenBank/DDBJ whole genome shotgun (WGS) entry which is preliminary data.</text>
</comment>
<dbReference type="AlphaFoldDB" id="A0A0F9KZF3"/>
<evidence type="ECO:0000313" key="2">
    <source>
        <dbReference type="EMBL" id="KKM87053.1"/>
    </source>
</evidence>
<dbReference type="EMBL" id="LAZR01007158">
    <property type="protein sequence ID" value="KKM87053.1"/>
    <property type="molecule type" value="Genomic_DNA"/>
</dbReference>
<accession>A0A0F9KZF3</accession>
<sequence>MTMTLNEAAKSCRKAKGTVLKAIKDGRLSAPKDAQGRYEIDPSELHRVFPLTTTDQSEKPTLTTTTDHENRIEIERLRAELKAANTLSENMAETVADLRERLDREGEERRQLTAMLTDQRTGQGAKRGLFGFLRSA</sequence>
<reference evidence="2" key="1">
    <citation type="journal article" date="2015" name="Nature">
        <title>Complex archaea that bridge the gap between prokaryotes and eukaryotes.</title>
        <authorList>
            <person name="Spang A."/>
            <person name="Saw J.H."/>
            <person name="Jorgensen S.L."/>
            <person name="Zaremba-Niedzwiedzka K."/>
            <person name="Martijn J."/>
            <person name="Lind A.E."/>
            <person name="van Eijk R."/>
            <person name="Schleper C."/>
            <person name="Guy L."/>
            <person name="Ettema T.J."/>
        </authorList>
    </citation>
    <scope>NUCLEOTIDE SEQUENCE</scope>
</reference>
<keyword evidence="1" id="KW-0175">Coiled coil</keyword>
<name>A0A0F9KZF3_9ZZZZ</name>
<organism evidence="2">
    <name type="scientific">marine sediment metagenome</name>
    <dbReference type="NCBI Taxonomy" id="412755"/>
    <lineage>
        <taxon>unclassified sequences</taxon>
        <taxon>metagenomes</taxon>
        <taxon>ecological metagenomes</taxon>
    </lineage>
</organism>